<reference evidence="1" key="2">
    <citation type="journal article" date="2015" name="Data Brief">
        <title>Shoot transcriptome of the giant reed, Arundo donax.</title>
        <authorList>
            <person name="Barrero R.A."/>
            <person name="Guerrero F.D."/>
            <person name="Moolhuijzen P."/>
            <person name="Goolsby J.A."/>
            <person name="Tidwell J."/>
            <person name="Bellgard S.E."/>
            <person name="Bellgard M.I."/>
        </authorList>
    </citation>
    <scope>NUCLEOTIDE SEQUENCE</scope>
    <source>
        <tissue evidence="1">Shoot tissue taken approximately 20 cm above the soil surface</tissue>
    </source>
</reference>
<name>A0A0A9GD60_ARUDO</name>
<accession>A0A0A9GD60</accession>
<protein>
    <submittedName>
        <fullName evidence="1">Uncharacterized protein</fullName>
    </submittedName>
</protein>
<dbReference type="EMBL" id="GBRH01177410">
    <property type="protein sequence ID" value="JAE20486.1"/>
    <property type="molecule type" value="Transcribed_RNA"/>
</dbReference>
<organism evidence="1">
    <name type="scientific">Arundo donax</name>
    <name type="common">Giant reed</name>
    <name type="synonym">Donax arundinaceus</name>
    <dbReference type="NCBI Taxonomy" id="35708"/>
    <lineage>
        <taxon>Eukaryota</taxon>
        <taxon>Viridiplantae</taxon>
        <taxon>Streptophyta</taxon>
        <taxon>Embryophyta</taxon>
        <taxon>Tracheophyta</taxon>
        <taxon>Spermatophyta</taxon>
        <taxon>Magnoliopsida</taxon>
        <taxon>Liliopsida</taxon>
        <taxon>Poales</taxon>
        <taxon>Poaceae</taxon>
        <taxon>PACMAD clade</taxon>
        <taxon>Arundinoideae</taxon>
        <taxon>Arundineae</taxon>
        <taxon>Arundo</taxon>
    </lineage>
</organism>
<sequence>MSICCQALKCSCTFLNQNNAYELFVIRSTSETTRQCNASCVRRISYHPINDILCFEAKFTREQEVAHYLSKFNLPPILHHHHRHHPILGPPHSNLPICMSRLNSLQVDPPPIQYHHHHPPVYISCPPGVQIQMQMSGLPASIPLLLLPLPAFSLMLRNRPLHTLPLFSSHLSSPVFCHP</sequence>
<reference evidence="1" key="1">
    <citation type="submission" date="2014-09" db="EMBL/GenBank/DDBJ databases">
        <authorList>
            <person name="Magalhaes I.L.F."/>
            <person name="Oliveira U."/>
            <person name="Santos F.R."/>
            <person name="Vidigal T.H.D.A."/>
            <person name="Brescovit A.D."/>
            <person name="Santos A.J."/>
        </authorList>
    </citation>
    <scope>NUCLEOTIDE SEQUENCE</scope>
    <source>
        <tissue evidence="1">Shoot tissue taken approximately 20 cm above the soil surface</tissue>
    </source>
</reference>
<proteinExistence type="predicted"/>
<dbReference type="AlphaFoldDB" id="A0A0A9GD60"/>
<evidence type="ECO:0000313" key="1">
    <source>
        <dbReference type="EMBL" id="JAE20486.1"/>
    </source>
</evidence>